<dbReference type="EMBL" id="LT546645">
    <property type="protein sequence ID" value="SAI71306.1"/>
    <property type="molecule type" value="Genomic_DNA"/>
</dbReference>
<organism evidence="1 2">
    <name type="scientific">Bordetella trematum</name>
    <dbReference type="NCBI Taxonomy" id="123899"/>
    <lineage>
        <taxon>Bacteria</taxon>
        <taxon>Pseudomonadati</taxon>
        <taxon>Pseudomonadota</taxon>
        <taxon>Betaproteobacteria</taxon>
        <taxon>Burkholderiales</taxon>
        <taxon>Alcaligenaceae</taxon>
        <taxon>Bordetella</taxon>
    </lineage>
</organism>
<reference evidence="1 2" key="1">
    <citation type="submission" date="2016-04" db="EMBL/GenBank/DDBJ databases">
        <authorList>
            <consortium name="Pathogen Informatics"/>
        </authorList>
    </citation>
    <scope>NUCLEOTIDE SEQUENCE [LARGE SCALE GENOMIC DNA]</scope>
    <source>
        <strain evidence="1 2">H044680328</strain>
    </source>
</reference>
<dbReference type="STRING" id="123899.SAMEA3906487_02719"/>
<dbReference type="OrthoDB" id="9795283at2"/>
<dbReference type="Pfam" id="PF20159">
    <property type="entry name" value="YidB"/>
    <property type="match status" value="1"/>
</dbReference>
<dbReference type="GeneID" id="56590026"/>
<dbReference type="KEGG" id="btrm:SAMEA390648702719"/>
<keyword evidence="2" id="KW-1185">Reference proteome</keyword>
<evidence type="ECO:0000313" key="1">
    <source>
        <dbReference type="EMBL" id="SAI71306.1"/>
    </source>
</evidence>
<dbReference type="SUPFAM" id="SSF140804">
    <property type="entry name" value="YidB-like"/>
    <property type="match status" value="1"/>
</dbReference>
<proteinExistence type="predicted"/>
<dbReference type="PATRIC" id="fig|123899.6.peg.2707"/>
<dbReference type="eggNOG" id="COG3753">
    <property type="taxonomic scope" value="Bacteria"/>
</dbReference>
<dbReference type="InterPro" id="IPR027405">
    <property type="entry name" value="YidB-like"/>
</dbReference>
<dbReference type="Proteomes" id="UP000076825">
    <property type="component" value="Chromosome 1"/>
</dbReference>
<dbReference type="Gene3D" id="1.10.10.690">
    <property type="entry name" value="YidB-like"/>
    <property type="match status" value="1"/>
</dbReference>
<dbReference type="AlphaFoldDB" id="A0A157RYG4"/>
<protein>
    <submittedName>
        <fullName evidence="1">Uncharacterized protein conserved in bacteria</fullName>
    </submittedName>
</protein>
<dbReference type="RefSeq" id="WP_025517679.1">
    <property type="nucleotide sequence ID" value="NZ_CP016340.1"/>
</dbReference>
<evidence type="ECO:0000313" key="2">
    <source>
        <dbReference type="Proteomes" id="UP000076825"/>
    </source>
</evidence>
<gene>
    <name evidence="1" type="ORF">SAMEA3906487_02719</name>
</gene>
<accession>A0A157RYG4</accession>
<dbReference type="InterPro" id="IPR045372">
    <property type="entry name" value="YidB"/>
</dbReference>
<name>A0A157RYG4_9BORD</name>
<sequence>MSLFDSLASAAVGSLANRGGPAALVPALIEMLGKYPGGIGGLLQQLQQGGLGNIVAAWLGGKPEPVEPAALDRALEPGLVDGLAERSGQERSSVLDGLSVLLPRLVNLAAPDGKAESARLPDASQLLGALGGLLGKRA</sequence>